<dbReference type="GO" id="GO:0008270">
    <property type="term" value="F:zinc ion binding"/>
    <property type="evidence" value="ECO:0007669"/>
    <property type="project" value="InterPro"/>
</dbReference>
<dbReference type="eggNOG" id="COG0191">
    <property type="taxonomic scope" value="Bacteria"/>
</dbReference>
<dbReference type="Pfam" id="PF01116">
    <property type="entry name" value="F_bP_aldolase"/>
    <property type="match status" value="1"/>
</dbReference>
<organism evidence="11 12">
    <name type="scientific">Trabulsiella guamensis ATCC 49490</name>
    <dbReference type="NCBI Taxonomy" id="1005994"/>
    <lineage>
        <taxon>Bacteria</taxon>
        <taxon>Pseudomonadati</taxon>
        <taxon>Pseudomonadota</taxon>
        <taxon>Gammaproteobacteria</taxon>
        <taxon>Enterobacterales</taxon>
        <taxon>Enterobacteriaceae</taxon>
        <taxon>Trabulsiella</taxon>
    </lineage>
</organism>
<dbReference type="PANTHER" id="PTHR30304">
    <property type="entry name" value="D-TAGATOSE-1,6-BISPHOSPHATE ALDOLASE"/>
    <property type="match status" value="1"/>
</dbReference>
<dbReference type="PROSITE" id="PS00602">
    <property type="entry name" value="ALDOLASE_CLASS_II_1"/>
    <property type="match status" value="1"/>
</dbReference>
<dbReference type="PIRSF" id="PIRSF001359">
    <property type="entry name" value="F_bP_aldolase_II"/>
    <property type="match status" value="1"/>
</dbReference>
<feature type="binding site" evidence="10">
    <location>
        <position position="134"/>
    </location>
    <ligand>
        <name>Zn(2+)</name>
        <dbReference type="ChEBI" id="CHEBI:29105"/>
        <label>2</label>
    </ligand>
</feature>
<feature type="binding site" evidence="10">
    <location>
        <position position="180"/>
    </location>
    <ligand>
        <name>Zn(2+)</name>
        <dbReference type="ChEBI" id="CHEBI:29105"/>
        <label>1</label>
        <note>catalytic</note>
    </ligand>
</feature>
<feature type="binding site" evidence="10">
    <location>
        <position position="208"/>
    </location>
    <ligand>
        <name>Zn(2+)</name>
        <dbReference type="ChEBI" id="CHEBI:29105"/>
        <label>1</label>
        <note>catalytic</note>
    </ligand>
</feature>
<accession>A0A085AAT4</accession>
<dbReference type="RefSeq" id="WP_038156070.1">
    <property type="nucleotide sequence ID" value="NZ_JMTB01000063.1"/>
</dbReference>
<dbReference type="GO" id="GO:0009025">
    <property type="term" value="F:tagatose-bisphosphate aldolase activity"/>
    <property type="evidence" value="ECO:0007669"/>
    <property type="project" value="UniProtKB-EC"/>
</dbReference>
<dbReference type="NCBIfam" id="NF009375">
    <property type="entry name" value="PRK12738.1"/>
    <property type="match status" value="1"/>
</dbReference>
<dbReference type="NCBIfam" id="NF006626">
    <property type="entry name" value="PRK09195.1"/>
    <property type="match status" value="1"/>
</dbReference>
<evidence type="ECO:0000256" key="2">
    <source>
        <dbReference type="ARBA" id="ARBA00012905"/>
    </source>
</evidence>
<dbReference type="Proteomes" id="UP000028630">
    <property type="component" value="Unassembled WGS sequence"/>
</dbReference>
<evidence type="ECO:0000256" key="7">
    <source>
        <dbReference type="ARBA" id="ARBA00032933"/>
    </source>
</evidence>
<evidence type="ECO:0000256" key="6">
    <source>
        <dbReference type="ARBA" id="ARBA00031246"/>
    </source>
</evidence>
<keyword evidence="4 10" id="KW-0862">Zinc</keyword>
<feature type="active site" description="Proton donor" evidence="8">
    <location>
        <position position="82"/>
    </location>
</feature>
<protein>
    <recommendedName>
        <fullName evidence="2">tagatose-bisphosphate aldolase</fullName>
        <ecNumber evidence="2">4.1.2.40</ecNumber>
    </recommendedName>
    <alternativeName>
        <fullName evidence="7">D-tagatose-bisphosphate aldolase class II</fullName>
    </alternativeName>
    <alternativeName>
        <fullName evidence="6">Tagatose-bisphosphate aldolase</fullName>
    </alternativeName>
</protein>
<reference evidence="12" key="1">
    <citation type="submission" date="2014-05" db="EMBL/GenBank/DDBJ databases">
        <title>ATOL: Assembling a taxonomically balanced genome-scale reconstruction of the evolutionary history of the Enterobacteriaceae.</title>
        <authorList>
            <person name="Plunkett G. III"/>
            <person name="Neeno-Eckwall E.C."/>
            <person name="Glasner J.D."/>
            <person name="Perna N.T."/>
        </authorList>
    </citation>
    <scope>NUCLEOTIDE SEQUENCE [LARGE SCALE GENOMIC DNA]</scope>
    <source>
        <strain evidence="12">ATCC 49490</strain>
    </source>
</reference>
<evidence type="ECO:0000256" key="4">
    <source>
        <dbReference type="ARBA" id="ARBA00022833"/>
    </source>
</evidence>
<dbReference type="InterPro" id="IPR011288">
    <property type="entry name" value="TagBP_ald_KbaY/GatY"/>
</dbReference>
<comment type="pathway">
    <text evidence="1">Carbohydrate metabolism; D-tagatose 6-phosphate degradation; D-glyceraldehyde 3-phosphate and glycerone phosphate from D-tagatose 6-phosphate: step 2/2.</text>
</comment>
<gene>
    <name evidence="11" type="ORF">GTGU_01919</name>
</gene>
<dbReference type="SUPFAM" id="SSF51569">
    <property type="entry name" value="Aldolase"/>
    <property type="match status" value="1"/>
</dbReference>
<name>A0A085AAT4_9ENTR</name>
<dbReference type="CDD" id="cd00947">
    <property type="entry name" value="TBP_aldolase_IIB"/>
    <property type="match status" value="1"/>
</dbReference>
<evidence type="ECO:0000256" key="3">
    <source>
        <dbReference type="ARBA" id="ARBA00022723"/>
    </source>
</evidence>
<dbReference type="AlphaFoldDB" id="A0A085AAT4"/>
<dbReference type="NCBIfam" id="TIGR01858">
    <property type="entry name" value="tag_bisphos_ald"/>
    <property type="match status" value="1"/>
</dbReference>
<feature type="binding site" evidence="9">
    <location>
        <position position="181"/>
    </location>
    <ligand>
        <name>dihydroxyacetone phosphate</name>
        <dbReference type="ChEBI" id="CHEBI:57642"/>
    </ligand>
</feature>
<dbReference type="GO" id="GO:0005829">
    <property type="term" value="C:cytosol"/>
    <property type="evidence" value="ECO:0007669"/>
    <property type="project" value="TreeGrafter"/>
</dbReference>
<keyword evidence="12" id="KW-1185">Reference proteome</keyword>
<dbReference type="EC" id="4.1.2.40" evidence="2"/>
<dbReference type="GO" id="GO:2001059">
    <property type="term" value="P:D-tagatose 6-phosphate catabolic process"/>
    <property type="evidence" value="ECO:0007669"/>
    <property type="project" value="UniProtKB-UniPathway"/>
</dbReference>
<evidence type="ECO:0000256" key="10">
    <source>
        <dbReference type="PIRSR" id="PIRSR001359-3"/>
    </source>
</evidence>
<feature type="binding site" evidence="9">
    <location>
        <begin position="230"/>
        <end position="233"/>
    </location>
    <ligand>
        <name>dihydroxyacetone phosphate</name>
        <dbReference type="ChEBI" id="CHEBI:57642"/>
    </ligand>
</feature>
<dbReference type="FunFam" id="3.20.20.70:FF:000043">
    <property type="entry name" value="D-tagatose-1,6-bisphosphate aldolase subunit GatY"/>
    <property type="match status" value="1"/>
</dbReference>
<dbReference type="PROSITE" id="PS00806">
    <property type="entry name" value="ALDOLASE_CLASS_II_2"/>
    <property type="match status" value="1"/>
</dbReference>
<sequence length="292" mass="32122">MGIISTKYLLQDAQTKGYAVPAFNIHNAETIQAILEVCYEMRSPVILAGTPGTFKHIAFEEIFALCEAYSASYDMPLALHLDHHESLADIRNKVNAGVRSAMIDGSHFPFDENVKLVKSVVDFCHRHDCSVEAELGRLGGVEDDMDVDEESAFLTDPQDARRFVAETGVDSLAVAIGTAHGLYTKQPKIDFARLEKIRAVVDVPLVLHGASDVPDEFVRRAIELGVCKVNVATELKIAFAAAVKKWFADNPDGNDPRYYMRVGMEAMKEVVRNKINVCGSMNKLTADSVTTS</sequence>
<evidence type="ECO:0000313" key="11">
    <source>
        <dbReference type="EMBL" id="KFC07329.1"/>
    </source>
</evidence>
<dbReference type="OrthoDB" id="9803995at2"/>
<feature type="binding site" evidence="9">
    <location>
        <begin position="209"/>
        <end position="211"/>
    </location>
    <ligand>
        <name>dihydroxyacetone phosphate</name>
        <dbReference type="ChEBI" id="CHEBI:57642"/>
    </ligand>
</feature>
<proteinExistence type="predicted"/>
<feature type="binding site" evidence="10">
    <location>
        <position position="83"/>
    </location>
    <ligand>
        <name>Zn(2+)</name>
        <dbReference type="ChEBI" id="CHEBI:29105"/>
        <label>1</label>
        <note>catalytic</note>
    </ligand>
</feature>
<dbReference type="NCBIfam" id="TIGR00167">
    <property type="entry name" value="cbbA"/>
    <property type="match status" value="1"/>
</dbReference>
<dbReference type="NCBIfam" id="NF009374">
    <property type="entry name" value="PRK12737.1"/>
    <property type="match status" value="1"/>
</dbReference>
<keyword evidence="5 11" id="KW-0456">Lyase</keyword>
<dbReference type="InterPro" id="IPR013785">
    <property type="entry name" value="Aldolase_TIM"/>
</dbReference>
<evidence type="ECO:0000256" key="5">
    <source>
        <dbReference type="ARBA" id="ARBA00023239"/>
    </source>
</evidence>
<evidence type="ECO:0000256" key="9">
    <source>
        <dbReference type="PIRSR" id="PIRSR001359-2"/>
    </source>
</evidence>
<dbReference type="GO" id="GO:0005975">
    <property type="term" value="P:carbohydrate metabolic process"/>
    <property type="evidence" value="ECO:0007669"/>
    <property type="project" value="InterPro"/>
</dbReference>
<comment type="caution">
    <text evidence="11">The sequence shown here is derived from an EMBL/GenBank/DDBJ whole genome shotgun (WGS) entry which is preliminary data.</text>
</comment>
<comment type="cofactor">
    <cofactor evidence="10">
        <name>Zn(2+)</name>
        <dbReference type="ChEBI" id="CHEBI:29105"/>
    </cofactor>
    <text evidence="10">Binds 2 Zn(2+) ions per subunit. One is catalytic and the other provides a structural contribution.</text>
</comment>
<evidence type="ECO:0000256" key="1">
    <source>
        <dbReference type="ARBA" id="ARBA00005191"/>
    </source>
</evidence>
<dbReference type="PANTHER" id="PTHR30304:SF0">
    <property type="entry name" value="D-TAGATOSE-1,6-BISPHOSPHATE ALDOLASE SUBUNIT GATY-RELATED"/>
    <property type="match status" value="1"/>
</dbReference>
<feature type="binding site" evidence="10">
    <location>
        <position position="104"/>
    </location>
    <ligand>
        <name>Zn(2+)</name>
        <dbReference type="ChEBI" id="CHEBI:29105"/>
        <label>2</label>
    </ligand>
</feature>
<evidence type="ECO:0000256" key="8">
    <source>
        <dbReference type="PIRSR" id="PIRSR001359-1"/>
    </source>
</evidence>
<dbReference type="UniPathway" id="UPA00704">
    <property type="reaction ID" value="UER00716"/>
</dbReference>
<dbReference type="InterPro" id="IPR000771">
    <property type="entry name" value="FBA_II"/>
</dbReference>
<keyword evidence="3 10" id="KW-0479">Metal-binding</keyword>
<dbReference type="Gene3D" id="3.20.20.70">
    <property type="entry name" value="Aldolase class I"/>
    <property type="match status" value="1"/>
</dbReference>
<dbReference type="EMBL" id="JMTB01000063">
    <property type="protein sequence ID" value="KFC07329.1"/>
    <property type="molecule type" value="Genomic_DNA"/>
</dbReference>
<dbReference type="InterPro" id="IPR050246">
    <property type="entry name" value="Class_II_FBP_aldolase"/>
</dbReference>
<evidence type="ECO:0000313" key="12">
    <source>
        <dbReference type="Proteomes" id="UP000028630"/>
    </source>
</evidence>